<keyword evidence="1" id="KW-1133">Transmembrane helix</keyword>
<dbReference type="AlphaFoldDB" id="A0A6H1ZAR9"/>
<gene>
    <name evidence="5" type="ORF">MM415A00133_0023</name>
    <name evidence="3" type="ORF">MM415B00206_0007</name>
    <name evidence="2" type="ORF">TM448A00125_0050</name>
    <name evidence="4" type="ORF">TM448B00551_0012</name>
</gene>
<reference evidence="2" key="1">
    <citation type="submission" date="2020-03" db="EMBL/GenBank/DDBJ databases">
        <title>The deep terrestrial virosphere.</title>
        <authorList>
            <person name="Holmfeldt K."/>
            <person name="Nilsson E."/>
            <person name="Simone D."/>
            <person name="Lopez-Fernandez M."/>
            <person name="Wu X."/>
            <person name="de Brujin I."/>
            <person name="Lundin D."/>
            <person name="Andersson A."/>
            <person name="Bertilsson S."/>
            <person name="Dopson M."/>
        </authorList>
    </citation>
    <scope>NUCLEOTIDE SEQUENCE</scope>
    <source>
        <strain evidence="5">MM415A00133</strain>
        <strain evidence="3">MM415B00206</strain>
        <strain evidence="2">TM448A00125</strain>
        <strain evidence="4">TM448B00551</strain>
    </source>
</reference>
<protein>
    <submittedName>
        <fullName evidence="2">Uncharacterized protein</fullName>
    </submittedName>
</protein>
<evidence type="ECO:0000256" key="1">
    <source>
        <dbReference type="SAM" id="Phobius"/>
    </source>
</evidence>
<dbReference type="EMBL" id="MT145194">
    <property type="protein sequence ID" value="QJI05080.1"/>
    <property type="molecule type" value="Genomic_DNA"/>
</dbReference>
<dbReference type="EMBL" id="MT141572">
    <property type="protein sequence ID" value="QJA67490.1"/>
    <property type="molecule type" value="Genomic_DNA"/>
</dbReference>
<sequence>MFTSLDKALTGLVMAVLYLANSVFGINLGIDVDLVNGIFVALTPVLVWLIPNKRT</sequence>
<organism evidence="2">
    <name type="scientific">viral metagenome</name>
    <dbReference type="NCBI Taxonomy" id="1070528"/>
    <lineage>
        <taxon>unclassified sequences</taxon>
        <taxon>metagenomes</taxon>
        <taxon>organismal metagenomes</taxon>
    </lineage>
</organism>
<evidence type="ECO:0000313" key="4">
    <source>
        <dbReference type="EMBL" id="QJH95914.1"/>
    </source>
</evidence>
<evidence type="ECO:0000313" key="3">
    <source>
        <dbReference type="EMBL" id="QJA67490.1"/>
    </source>
</evidence>
<keyword evidence="1" id="KW-0472">Membrane</keyword>
<evidence type="ECO:0000313" key="2">
    <source>
        <dbReference type="EMBL" id="QJA44654.1"/>
    </source>
</evidence>
<dbReference type="EMBL" id="MT143978">
    <property type="protein sequence ID" value="QJA44654.1"/>
    <property type="molecule type" value="Genomic_DNA"/>
</dbReference>
<proteinExistence type="predicted"/>
<feature type="transmembrane region" description="Helical" evidence="1">
    <location>
        <begin position="35"/>
        <end position="51"/>
    </location>
</feature>
<dbReference type="EMBL" id="MT144633">
    <property type="protein sequence ID" value="QJH95914.1"/>
    <property type="molecule type" value="Genomic_DNA"/>
</dbReference>
<evidence type="ECO:0000313" key="5">
    <source>
        <dbReference type="EMBL" id="QJI05080.1"/>
    </source>
</evidence>
<accession>A0A6H1ZAR9</accession>
<keyword evidence="1" id="KW-0812">Transmembrane</keyword>
<name>A0A6H1ZAR9_9ZZZZ</name>